<feature type="transmembrane region" description="Helical" evidence="5">
    <location>
        <begin position="428"/>
        <end position="446"/>
    </location>
</feature>
<dbReference type="PROSITE" id="PS50850">
    <property type="entry name" value="MFS"/>
    <property type="match status" value="1"/>
</dbReference>
<feature type="domain" description="Major facilitator superfamily (MFS) profile" evidence="6">
    <location>
        <begin position="9"/>
        <end position="453"/>
    </location>
</feature>
<dbReference type="GO" id="GO:0022857">
    <property type="term" value="F:transmembrane transporter activity"/>
    <property type="evidence" value="ECO:0007669"/>
    <property type="project" value="InterPro"/>
</dbReference>
<keyword evidence="4 5" id="KW-0472">Membrane</keyword>
<dbReference type="Proteomes" id="UP000401717">
    <property type="component" value="Unassembled WGS sequence"/>
</dbReference>
<evidence type="ECO:0000313" key="7">
    <source>
        <dbReference type="EMBL" id="GJD57622.1"/>
    </source>
</evidence>
<feature type="transmembrane region" description="Helical" evidence="5">
    <location>
        <begin position="296"/>
        <end position="316"/>
    </location>
</feature>
<keyword evidence="3 5" id="KW-1133">Transmembrane helix</keyword>
<evidence type="ECO:0000313" key="9">
    <source>
        <dbReference type="Proteomes" id="UP000401717"/>
    </source>
</evidence>
<accession>A0A564G6S9</accession>
<reference evidence="7" key="3">
    <citation type="submission" date="2021-08" db="EMBL/GenBank/DDBJ databases">
        <authorList>
            <person name="Tani A."/>
            <person name="Ola A."/>
            <person name="Ogura Y."/>
            <person name="Katsura K."/>
            <person name="Hayashi T."/>
        </authorList>
    </citation>
    <scope>NUCLEOTIDE SEQUENCE</scope>
    <source>
        <strain evidence="7">DSM 22415</strain>
    </source>
</reference>
<dbReference type="OrthoDB" id="9791756at2"/>
<dbReference type="PANTHER" id="PTHR42718">
    <property type="entry name" value="MAJOR FACILITATOR SUPERFAMILY MULTIDRUG TRANSPORTER MFSC"/>
    <property type="match status" value="1"/>
</dbReference>
<organism evidence="8 9">
    <name type="scientific">Methylobacterium dankookense</name>
    <dbReference type="NCBI Taxonomy" id="560405"/>
    <lineage>
        <taxon>Bacteria</taxon>
        <taxon>Pseudomonadati</taxon>
        <taxon>Pseudomonadota</taxon>
        <taxon>Alphaproteobacteria</taxon>
        <taxon>Hyphomicrobiales</taxon>
        <taxon>Methylobacteriaceae</taxon>
        <taxon>Methylobacterium</taxon>
    </lineage>
</organism>
<dbReference type="PANTHER" id="PTHR42718:SF49">
    <property type="entry name" value="EXPORT PROTEIN"/>
    <property type="match status" value="1"/>
</dbReference>
<dbReference type="EMBL" id="CABFVH010000069">
    <property type="protein sequence ID" value="VUF15762.1"/>
    <property type="molecule type" value="Genomic_DNA"/>
</dbReference>
<feature type="transmembrane region" description="Helical" evidence="5">
    <location>
        <begin position="353"/>
        <end position="371"/>
    </location>
</feature>
<feature type="transmembrane region" description="Helical" evidence="5">
    <location>
        <begin position="263"/>
        <end position="284"/>
    </location>
</feature>
<feature type="transmembrane region" description="Helical" evidence="5">
    <location>
        <begin position="45"/>
        <end position="64"/>
    </location>
</feature>
<feature type="transmembrane region" description="Helical" evidence="5">
    <location>
        <begin position="76"/>
        <end position="98"/>
    </location>
</feature>
<dbReference type="InterPro" id="IPR020846">
    <property type="entry name" value="MFS_dom"/>
</dbReference>
<dbReference type="InterPro" id="IPR011701">
    <property type="entry name" value="MFS"/>
</dbReference>
<dbReference type="SUPFAM" id="SSF103473">
    <property type="entry name" value="MFS general substrate transporter"/>
    <property type="match status" value="1"/>
</dbReference>
<dbReference type="InterPro" id="IPR036259">
    <property type="entry name" value="MFS_trans_sf"/>
</dbReference>
<dbReference type="GO" id="GO:0016020">
    <property type="term" value="C:membrane"/>
    <property type="evidence" value="ECO:0007669"/>
    <property type="project" value="UniProtKB-SubCell"/>
</dbReference>
<dbReference type="RefSeq" id="WP_144768640.1">
    <property type="nucleotide sequence ID" value="NZ_BPQI01000110.1"/>
</dbReference>
<feature type="transmembrane region" description="Helical" evidence="5">
    <location>
        <begin position="328"/>
        <end position="347"/>
    </location>
</feature>
<dbReference type="AlphaFoldDB" id="A0A564G6S9"/>
<dbReference type="EMBL" id="BPQI01000110">
    <property type="protein sequence ID" value="GJD57622.1"/>
    <property type="molecule type" value="Genomic_DNA"/>
</dbReference>
<protein>
    <submittedName>
        <fullName evidence="8">Multidrug resistance protein Stp</fullName>
    </submittedName>
</protein>
<reference evidence="8 9" key="1">
    <citation type="submission" date="2019-06" db="EMBL/GenBank/DDBJ databases">
        <authorList>
            <person name="Rodrigo-Torres L."/>
            <person name="Arahal R. D."/>
            <person name="Lucena T."/>
        </authorList>
    </citation>
    <scope>NUCLEOTIDE SEQUENCE [LARGE SCALE GENOMIC DNA]</scope>
    <source>
        <strain evidence="8 9">SW08-7</strain>
    </source>
</reference>
<evidence type="ECO:0000256" key="5">
    <source>
        <dbReference type="SAM" id="Phobius"/>
    </source>
</evidence>
<evidence type="ECO:0000256" key="4">
    <source>
        <dbReference type="ARBA" id="ARBA00023136"/>
    </source>
</evidence>
<dbReference type="Gene3D" id="1.20.1250.20">
    <property type="entry name" value="MFS general substrate transporter like domains"/>
    <property type="match status" value="1"/>
</dbReference>
<evidence type="ECO:0000313" key="8">
    <source>
        <dbReference type="EMBL" id="VUF15762.1"/>
    </source>
</evidence>
<dbReference type="PROSITE" id="PS51257">
    <property type="entry name" value="PROKAR_LIPOPROTEIN"/>
    <property type="match status" value="1"/>
</dbReference>
<dbReference type="Gene3D" id="1.20.1720.10">
    <property type="entry name" value="Multidrug resistance protein D"/>
    <property type="match status" value="1"/>
</dbReference>
<name>A0A564G6S9_9HYPH</name>
<evidence type="ECO:0000256" key="2">
    <source>
        <dbReference type="ARBA" id="ARBA00022692"/>
    </source>
</evidence>
<sequence>MSTYRATPTLIAASVGCAFTVLDANVVGIALPLIGRDLAVRPADLQWVVAGYALPFAALLLPAGSVADRYGRKRTFLVGIALFGLASVLCGSAGSAAALTAARALQGVGAALLLSPALAIIGHVFHDEAARGRAWATWGGIMGLTMAVSPILGGLVAGAFGWRWAFLVNVPLCVALAAAVAALIEETRGATATRLDLPGIGLFALAMFGITWGLVAGQGAGWTSTSALAGFGGGTLCVASFLRVERGRASPMLDLALFRSRSMVGAVVAMFAYAACAQVMAALLPQLLQNGLGLSPLGAGFGMLPFALAMLAFPYVGRRLPACGSGPVLTSGLAVVAVGCAATGLAAHLGSPAWIAAGMFVLGAGGGLLNGETQKAIMGAVPRERAGMASGLGTTARFSGILLGYAFLTSVLAASVRNDTAGAYADGFAALLAAASVVVACAALSVHRLVRRPDGLPAPLAIVTEGCR</sequence>
<keyword evidence="2 5" id="KW-0812">Transmembrane</keyword>
<feature type="transmembrane region" description="Helical" evidence="5">
    <location>
        <begin position="12"/>
        <end position="33"/>
    </location>
</feature>
<evidence type="ECO:0000256" key="1">
    <source>
        <dbReference type="ARBA" id="ARBA00004141"/>
    </source>
</evidence>
<dbReference type="Pfam" id="PF07690">
    <property type="entry name" value="MFS_1"/>
    <property type="match status" value="1"/>
</dbReference>
<evidence type="ECO:0000259" key="6">
    <source>
        <dbReference type="PROSITE" id="PS50850"/>
    </source>
</evidence>
<dbReference type="Proteomes" id="UP001055303">
    <property type="component" value="Unassembled WGS sequence"/>
</dbReference>
<keyword evidence="10" id="KW-1185">Reference proteome</keyword>
<evidence type="ECO:0000313" key="10">
    <source>
        <dbReference type="Proteomes" id="UP001055303"/>
    </source>
</evidence>
<proteinExistence type="predicted"/>
<gene>
    <name evidence="8" type="primary">stp</name>
    <name evidence="7" type="ORF">IFDJLNFL_3528</name>
    <name evidence="8" type="ORF">MTDSW087_05508</name>
</gene>
<feature type="transmembrane region" description="Helical" evidence="5">
    <location>
        <begin position="164"/>
        <end position="183"/>
    </location>
</feature>
<dbReference type="CDD" id="cd17321">
    <property type="entry name" value="MFS_MMR_MDR_like"/>
    <property type="match status" value="1"/>
</dbReference>
<feature type="transmembrane region" description="Helical" evidence="5">
    <location>
        <begin position="392"/>
        <end position="416"/>
    </location>
</feature>
<evidence type="ECO:0000256" key="3">
    <source>
        <dbReference type="ARBA" id="ARBA00022989"/>
    </source>
</evidence>
<feature type="transmembrane region" description="Helical" evidence="5">
    <location>
        <begin position="221"/>
        <end position="242"/>
    </location>
</feature>
<feature type="transmembrane region" description="Helical" evidence="5">
    <location>
        <begin position="137"/>
        <end position="158"/>
    </location>
</feature>
<feature type="transmembrane region" description="Helical" evidence="5">
    <location>
        <begin position="195"/>
        <end position="215"/>
    </location>
</feature>
<feature type="transmembrane region" description="Helical" evidence="5">
    <location>
        <begin position="104"/>
        <end position="125"/>
    </location>
</feature>
<comment type="subcellular location">
    <subcellularLocation>
        <location evidence="1">Membrane</location>
        <topology evidence="1">Multi-pass membrane protein</topology>
    </subcellularLocation>
</comment>
<reference evidence="7" key="2">
    <citation type="journal article" date="2021" name="Front. Microbiol.">
        <title>Comprehensive Comparative Genomics and Phenotyping of Methylobacterium Species.</title>
        <authorList>
            <person name="Alessa O."/>
            <person name="Ogura Y."/>
            <person name="Fujitani Y."/>
            <person name="Takami H."/>
            <person name="Hayashi T."/>
            <person name="Sahin N."/>
            <person name="Tani A."/>
        </authorList>
    </citation>
    <scope>NUCLEOTIDE SEQUENCE</scope>
    <source>
        <strain evidence="7">DSM 22415</strain>
    </source>
</reference>